<dbReference type="AlphaFoldDB" id="A0A9D4RC61"/>
<dbReference type="Proteomes" id="UP000828390">
    <property type="component" value="Unassembled WGS sequence"/>
</dbReference>
<gene>
    <name evidence="1" type="ORF">DPMN_025804</name>
</gene>
<dbReference type="EMBL" id="JAIWYP010000002">
    <property type="protein sequence ID" value="KAH3862829.1"/>
    <property type="molecule type" value="Genomic_DNA"/>
</dbReference>
<evidence type="ECO:0000313" key="1">
    <source>
        <dbReference type="EMBL" id="KAH3862829.1"/>
    </source>
</evidence>
<accession>A0A9D4RC61</accession>
<sequence length="79" mass="8915">MLQLRRSLPLQIVVRVADQGQPSRVATSILTLVVKSNFMTPFFANAPFSNTVMETFDINRPVLVTPATDNDLVRVYVFF</sequence>
<protein>
    <submittedName>
        <fullName evidence="1">Uncharacterized protein</fullName>
    </submittedName>
</protein>
<organism evidence="1 2">
    <name type="scientific">Dreissena polymorpha</name>
    <name type="common">Zebra mussel</name>
    <name type="synonym">Mytilus polymorpha</name>
    <dbReference type="NCBI Taxonomy" id="45954"/>
    <lineage>
        <taxon>Eukaryota</taxon>
        <taxon>Metazoa</taxon>
        <taxon>Spiralia</taxon>
        <taxon>Lophotrochozoa</taxon>
        <taxon>Mollusca</taxon>
        <taxon>Bivalvia</taxon>
        <taxon>Autobranchia</taxon>
        <taxon>Heteroconchia</taxon>
        <taxon>Euheterodonta</taxon>
        <taxon>Imparidentia</taxon>
        <taxon>Neoheterodontei</taxon>
        <taxon>Myida</taxon>
        <taxon>Dreissenoidea</taxon>
        <taxon>Dreissenidae</taxon>
        <taxon>Dreissena</taxon>
    </lineage>
</organism>
<comment type="caution">
    <text evidence="1">The sequence shown here is derived from an EMBL/GenBank/DDBJ whole genome shotgun (WGS) entry which is preliminary data.</text>
</comment>
<reference evidence="1" key="1">
    <citation type="journal article" date="2019" name="bioRxiv">
        <title>The Genome of the Zebra Mussel, Dreissena polymorpha: A Resource for Invasive Species Research.</title>
        <authorList>
            <person name="McCartney M.A."/>
            <person name="Auch B."/>
            <person name="Kono T."/>
            <person name="Mallez S."/>
            <person name="Zhang Y."/>
            <person name="Obille A."/>
            <person name="Becker A."/>
            <person name="Abrahante J.E."/>
            <person name="Garbe J."/>
            <person name="Badalamenti J.P."/>
            <person name="Herman A."/>
            <person name="Mangelson H."/>
            <person name="Liachko I."/>
            <person name="Sullivan S."/>
            <person name="Sone E.D."/>
            <person name="Koren S."/>
            <person name="Silverstein K.A.T."/>
            <person name="Beckman K.B."/>
            <person name="Gohl D.M."/>
        </authorList>
    </citation>
    <scope>NUCLEOTIDE SEQUENCE</scope>
    <source>
        <strain evidence="1">Duluth1</strain>
        <tissue evidence="1">Whole animal</tissue>
    </source>
</reference>
<keyword evidence="2" id="KW-1185">Reference proteome</keyword>
<evidence type="ECO:0000313" key="2">
    <source>
        <dbReference type="Proteomes" id="UP000828390"/>
    </source>
</evidence>
<proteinExistence type="predicted"/>
<reference evidence="1" key="2">
    <citation type="submission" date="2020-11" db="EMBL/GenBank/DDBJ databases">
        <authorList>
            <person name="McCartney M.A."/>
            <person name="Auch B."/>
            <person name="Kono T."/>
            <person name="Mallez S."/>
            <person name="Becker A."/>
            <person name="Gohl D.M."/>
            <person name="Silverstein K.A.T."/>
            <person name="Koren S."/>
            <person name="Bechman K.B."/>
            <person name="Herman A."/>
            <person name="Abrahante J.E."/>
            <person name="Garbe J."/>
        </authorList>
    </citation>
    <scope>NUCLEOTIDE SEQUENCE</scope>
    <source>
        <strain evidence="1">Duluth1</strain>
        <tissue evidence="1">Whole animal</tissue>
    </source>
</reference>
<name>A0A9D4RC61_DREPO</name>